<evidence type="ECO:0000313" key="11">
    <source>
        <dbReference type="Proteomes" id="UP001166674"/>
    </source>
</evidence>
<dbReference type="GO" id="GO:0006357">
    <property type="term" value="P:regulation of transcription by RNA polymerase II"/>
    <property type="evidence" value="ECO:0007669"/>
    <property type="project" value="TreeGrafter"/>
</dbReference>
<organism evidence="10 11">
    <name type="scientific">Sciurus carolinensis</name>
    <name type="common">Eastern gray squirrel</name>
    <dbReference type="NCBI Taxonomy" id="30640"/>
    <lineage>
        <taxon>Eukaryota</taxon>
        <taxon>Metazoa</taxon>
        <taxon>Chordata</taxon>
        <taxon>Craniata</taxon>
        <taxon>Vertebrata</taxon>
        <taxon>Euteleostomi</taxon>
        <taxon>Mammalia</taxon>
        <taxon>Eutheria</taxon>
        <taxon>Euarchontoglires</taxon>
        <taxon>Glires</taxon>
        <taxon>Rodentia</taxon>
        <taxon>Sciuromorpha</taxon>
        <taxon>Sciuridae</taxon>
        <taxon>Sciurinae</taxon>
        <taxon>Sciurini</taxon>
        <taxon>Sciurus</taxon>
    </lineage>
</organism>
<accession>A0AA41MEP1</accession>
<keyword evidence="11" id="KW-1185">Reference proteome</keyword>
<dbReference type="GO" id="GO:0005634">
    <property type="term" value="C:nucleus"/>
    <property type="evidence" value="ECO:0007669"/>
    <property type="project" value="UniProtKB-UniRule"/>
</dbReference>
<evidence type="ECO:0000256" key="2">
    <source>
        <dbReference type="ARBA" id="ARBA00008774"/>
    </source>
</evidence>
<dbReference type="EMBL" id="JAATJV010149273">
    <property type="protein sequence ID" value="MBZ3870491.1"/>
    <property type="molecule type" value="Genomic_DNA"/>
</dbReference>
<feature type="compositionally biased region" description="Basic and acidic residues" evidence="8">
    <location>
        <begin position="100"/>
        <end position="116"/>
    </location>
</feature>
<dbReference type="InterPro" id="IPR050342">
    <property type="entry name" value="HMGB"/>
</dbReference>
<keyword evidence="4" id="KW-0677">Repeat</keyword>
<dbReference type="Pfam" id="PF00505">
    <property type="entry name" value="HMG_box"/>
    <property type="match status" value="1"/>
</dbReference>
<comment type="caution">
    <text evidence="10">The sequence shown here is derived from an EMBL/GenBank/DDBJ whole genome shotgun (WGS) entry which is preliminary data.</text>
</comment>
<dbReference type="PROSITE" id="PS50118">
    <property type="entry name" value="HMG_BOX_2"/>
    <property type="match status" value="1"/>
</dbReference>
<dbReference type="SUPFAM" id="SSF47095">
    <property type="entry name" value="HMG-box"/>
    <property type="match status" value="2"/>
</dbReference>
<dbReference type="InterPro" id="IPR009071">
    <property type="entry name" value="HMG_box_dom"/>
</dbReference>
<evidence type="ECO:0000256" key="1">
    <source>
        <dbReference type="ARBA" id="ARBA00004286"/>
    </source>
</evidence>
<proteinExistence type="inferred from homology"/>
<name>A0AA41MEP1_SCICA</name>
<keyword evidence="6 7" id="KW-0539">Nucleus</keyword>
<evidence type="ECO:0000256" key="7">
    <source>
        <dbReference type="PROSITE-ProRule" id="PRU00267"/>
    </source>
</evidence>
<evidence type="ECO:0000256" key="4">
    <source>
        <dbReference type="ARBA" id="ARBA00022737"/>
    </source>
</evidence>
<feature type="region of interest" description="Disordered" evidence="8">
    <location>
        <begin position="100"/>
        <end position="146"/>
    </location>
</feature>
<keyword evidence="3" id="KW-0158">Chromosome</keyword>
<dbReference type="AlphaFoldDB" id="A0AA41MEP1"/>
<gene>
    <name evidence="10" type="ORF">SUZIE_108205</name>
</gene>
<dbReference type="GO" id="GO:0005694">
    <property type="term" value="C:chromosome"/>
    <property type="evidence" value="ECO:0007669"/>
    <property type="project" value="UniProtKB-SubCell"/>
</dbReference>
<comment type="subcellular location">
    <subcellularLocation>
        <location evidence="1">Chromosome</location>
    </subcellularLocation>
</comment>
<dbReference type="GO" id="GO:0003677">
    <property type="term" value="F:DNA binding"/>
    <property type="evidence" value="ECO:0007669"/>
    <property type="project" value="UniProtKB-UniRule"/>
</dbReference>
<sequence>MLGRAQKKHSDVSVTFSEFSKKFLERWKTMSDEQKGKFEDMAKYHSKIQEHPGLSIGDVAMKLGEMWNNTAADDKQPYERKAAKLKEKYKKDIAAYQAKGKPDMAKKRFVKAEKERKRMKRKKIRKMKRMRKKRKMKKMNMKRKLW</sequence>
<evidence type="ECO:0000256" key="3">
    <source>
        <dbReference type="ARBA" id="ARBA00022454"/>
    </source>
</evidence>
<dbReference type="Proteomes" id="UP001166674">
    <property type="component" value="Unassembled WGS sequence"/>
</dbReference>
<dbReference type="SMART" id="SM00398">
    <property type="entry name" value="HMG"/>
    <property type="match status" value="1"/>
</dbReference>
<evidence type="ECO:0000256" key="5">
    <source>
        <dbReference type="ARBA" id="ARBA00023125"/>
    </source>
</evidence>
<feature type="DNA-binding region" description="HMG box" evidence="7">
    <location>
        <begin position="20"/>
        <end position="97"/>
    </location>
</feature>
<keyword evidence="5 7" id="KW-0238">DNA-binding</keyword>
<dbReference type="Gene3D" id="1.10.30.10">
    <property type="entry name" value="High mobility group box domain"/>
    <property type="match status" value="2"/>
</dbReference>
<reference evidence="10" key="1">
    <citation type="submission" date="2020-03" db="EMBL/GenBank/DDBJ databases">
        <title>Studies in the Genomics of Life Span.</title>
        <authorList>
            <person name="Glass D."/>
        </authorList>
    </citation>
    <scope>NUCLEOTIDE SEQUENCE</scope>
    <source>
        <strain evidence="10">SUZIE</strain>
        <tissue evidence="10">Muscle</tissue>
    </source>
</reference>
<evidence type="ECO:0000259" key="9">
    <source>
        <dbReference type="PROSITE" id="PS50118"/>
    </source>
</evidence>
<comment type="similarity">
    <text evidence="2">Belongs to the HMGB family.</text>
</comment>
<dbReference type="PANTHER" id="PTHR48112">
    <property type="entry name" value="HIGH MOBILITY GROUP PROTEIN DSP1"/>
    <property type="match status" value="1"/>
</dbReference>
<dbReference type="InterPro" id="IPR036910">
    <property type="entry name" value="HMG_box_dom_sf"/>
</dbReference>
<evidence type="ECO:0000313" key="10">
    <source>
        <dbReference type="EMBL" id="MBZ3870491.1"/>
    </source>
</evidence>
<evidence type="ECO:0000256" key="8">
    <source>
        <dbReference type="SAM" id="MobiDB-lite"/>
    </source>
</evidence>
<dbReference type="Pfam" id="PF09011">
    <property type="entry name" value="HMG_box_2"/>
    <property type="match status" value="1"/>
</dbReference>
<feature type="domain" description="HMG box" evidence="9">
    <location>
        <begin position="20"/>
        <end position="97"/>
    </location>
</feature>
<dbReference type="PRINTS" id="PR00886">
    <property type="entry name" value="HIGHMOBLTY12"/>
</dbReference>
<evidence type="ECO:0000256" key="6">
    <source>
        <dbReference type="ARBA" id="ARBA00023242"/>
    </source>
</evidence>
<dbReference type="PANTHER" id="PTHR48112:SF12">
    <property type="entry name" value="HIGH MOBILITY GROUP PROTEIN B1-LIKE 1-RELATED"/>
    <property type="match status" value="1"/>
</dbReference>
<feature type="compositionally biased region" description="Basic residues" evidence="8">
    <location>
        <begin position="117"/>
        <end position="146"/>
    </location>
</feature>
<protein>
    <submittedName>
        <fullName evidence="10">High mobility group protein B1</fullName>
    </submittedName>
</protein>